<dbReference type="EMBL" id="FNCY01000017">
    <property type="protein sequence ID" value="SDI36903.1"/>
    <property type="molecule type" value="Genomic_DNA"/>
</dbReference>
<dbReference type="RefSeq" id="WP_143009896.1">
    <property type="nucleotide sequence ID" value="NZ_FNCY01000017.1"/>
</dbReference>
<dbReference type="PANTHER" id="PTHR33362">
    <property type="entry name" value="SIALIC ACID TRAP TRANSPORTER PERMEASE PROTEIN SIAT-RELATED"/>
    <property type="match status" value="1"/>
</dbReference>
<evidence type="ECO:0000256" key="1">
    <source>
        <dbReference type="ARBA" id="ARBA00004429"/>
    </source>
</evidence>
<comment type="function">
    <text evidence="7">Part of the tripartite ATP-independent periplasmic (TRAP) transport system.</text>
</comment>
<comment type="similarity">
    <text evidence="7">Belongs to the TRAP transporter large permease family.</text>
</comment>
<evidence type="ECO:0000256" key="4">
    <source>
        <dbReference type="ARBA" id="ARBA00022692"/>
    </source>
</evidence>
<dbReference type="GO" id="GO:0005886">
    <property type="term" value="C:plasma membrane"/>
    <property type="evidence" value="ECO:0007669"/>
    <property type="project" value="UniProtKB-SubCell"/>
</dbReference>
<keyword evidence="6 7" id="KW-0472">Membrane</keyword>
<feature type="transmembrane region" description="Helical" evidence="7">
    <location>
        <begin position="403"/>
        <end position="428"/>
    </location>
</feature>
<feature type="transmembrane region" description="Helical" evidence="7">
    <location>
        <begin position="6"/>
        <end position="39"/>
    </location>
</feature>
<dbReference type="Proteomes" id="UP000198607">
    <property type="component" value="Unassembled WGS sequence"/>
</dbReference>
<comment type="subcellular location">
    <subcellularLocation>
        <location evidence="1 7">Cell inner membrane</location>
        <topology evidence="1 7">Multi-pass membrane protein</topology>
    </subcellularLocation>
</comment>
<evidence type="ECO:0000256" key="3">
    <source>
        <dbReference type="ARBA" id="ARBA00022519"/>
    </source>
</evidence>
<organism evidence="9 10">
    <name type="scientific">Propionivibrio dicarboxylicus</name>
    <dbReference type="NCBI Taxonomy" id="83767"/>
    <lineage>
        <taxon>Bacteria</taxon>
        <taxon>Pseudomonadati</taxon>
        <taxon>Pseudomonadota</taxon>
        <taxon>Betaproteobacteria</taxon>
        <taxon>Rhodocyclales</taxon>
        <taxon>Rhodocyclaceae</taxon>
        <taxon>Propionivibrio</taxon>
    </lineage>
</organism>
<feature type="transmembrane region" description="Helical" evidence="7">
    <location>
        <begin position="340"/>
        <end position="357"/>
    </location>
</feature>
<gene>
    <name evidence="9" type="ORF">SAMN05660652_03310</name>
</gene>
<evidence type="ECO:0000256" key="6">
    <source>
        <dbReference type="ARBA" id="ARBA00023136"/>
    </source>
</evidence>
<feature type="transmembrane region" description="Helical" evidence="7">
    <location>
        <begin position="60"/>
        <end position="79"/>
    </location>
</feature>
<accession>A0A1G8K0I9</accession>
<reference evidence="9 10" key="1">
    <citation type="submission" date="2016-10" db="EMBL/GenBank/DDBJ databases">
        <authorList>
            <person name="de Groot N.N."/>
        </authorList>
    </citation>
    <scope>NUCLEOTIDE SEQUENCE [LARGE SCALE GENOMIC DNA]</scope>
    <source>
        <strain evidence="9 10">DSM 5885</strain>
    </source>
</reference>
<keyword evidence="4 7" id="KW-0812">Transmembrane</keyword>
<evidence type="ECO:0000313" key="9">
    <source>
        <dbReference type="EMBL" id="SDI36903.1"/>
    </source>
</evidence>
<feature type="transmembrane region" description="Helical" evidence="7">
    <location>
        <begin position="363"/>
        <end position="391"/>
    </location>
</feature>
<protein>
    <recommendedName>
        <fullName evidence="7">TRAP transporter large permease protein</fullName>
    </recommendedName>
</protein>
<proteinExistence type="inferred from homology"/>
<evidence type="ECO:0000256" key="7">
    <source>
        <dbReference type="RuleBase" id="RU369079"/>
    </source>
</evidence>
<evidence type="ECO:0000256" key="2">
    <source>
        <dbReference type="ARBA" id="ARBA00022475"/>
    </source>
</evidence>
<feature type="transmembrane region" description="Helical" evidence="7">
    <location>
        <begin position="176"/>
        <end position="199"/>
    </location>
</feature>
<feature type="transmembrane region" description="Helical" evidence="7">
    <location>
        <begin position="99"/>
        <end position="129"/>
    </location>
</feature>
<comment type="subunit">
    <text evidence="7">The complex comprises the extracytoplasmic solute receptor protein and the two transmembrane proteins.</text>
</comment>
<dbReference type="STRING" id="83767.SAMN05660652_03310"/>
<feature type="transmembrane region" description="Helical" evidence="7">
    <location>
        <begin position="141"/>
        <end position="164"/>
    </location>
</feature>
<dbReference type="PIRSF" id="PIRSF006066">
    <property type="entry name" value="HI0050"/>
    <property type="match status" value="1"/>
</dbReference>
<feature type="domain" description="TRAP C4-dicarboxylate transport system permease DctM subunit" evidence="8">
    <location>
        <begin position="11"/>
        <end position="423"/>
    </location>
</feature>
<dbReference type="NCBIfam" id="TIGR00786">
    <property type="entry name" value="dctM"/>
    <property type="match status" value="1"/>
</dbReference>
<keyword evidence="5 7" id="KW-1133">Transmembrane helix</keyword>
<dbReference type="Pfam" id="PF06808">
    <property type="entry name" value="DctM"/>
    <property type="match status" value="1"/>
</dbReference>
<dbReference type="InterPro" id="IPR004681">
    <property type="entry name" value="TRAP_DctM"/>
</dbReference>
<dbReference type="PANTHER" id="PTHR33362:SF5">
    <property type="entry name" value="C4-DICARBOXYLATE TRAP TRANSPORTER LARGE PERMEASE PROTEIN DCTM"/>
    <property type="match status" value="1"/>
</dbReference>
<keyword evidence="2" id="KW-1003">Cell membrane</keyword>
<keyword evidence="3 7" id="KW-0997">Cell inner membrane</keyword>
<evidence type="ECO:0000256" key="5">
    <source>
        <dbReference type="ARBA" id="ARBA00022989"/>
    </source>
</evidence>
<dbReference type="AlphaFoldDB" id="A0A1G8K0I9"/>
<sequence length="433" mass="46256">MEPVTLGVLGLGLMIVLIVMGVHIGISMAVVGFLGMAAITGMDAALGMLQTTPYSTVANYGLSVIVLFVLMGQLAYHSGLSYDLYKASFTWLGHLPGGLAMSTVVACTGIGALCGSTTATTATMGIVALPEMKRFGYQGGFAAATVACAGTLGTMVPPSVLLMLYGVMCSLSIGKLFSAVVIPGLTLLLLYLLVAYLVVLRNPELGPRGPKCSWKERFESLYHVKDLLFLIVLVIGGMLGGFFTVNEGGAVGVLGALVVAGFRRSLSFAMLKQALLDTGKTSAMIFMVITGAMIFGYFLAISRLPGEMAQFFAELPFHRNIVMFGIILLYIFLGALMDELAMLLLTIPIFFPVVAALQFNPYWFGVLLVLVMASGMICPPVGINCFIIAGIDKSIPITQIYKAIWPYWGAIVVMLFLMFLIPDLALWLPSVLM</sequence>
<feature type="transmembrane region" description="Helical" evidence="7">
    <location>
        <begin position="251"/>
        <end position="271"/>
    </location>
</feature>
<feature type="transmembrane region" description="Helical" evidence="7">
    <location>
        <begin position="283"/>
        <end position="304"/>
    </location>
</feature>
<keyword evidence="7" id="KW-0813">Transport</keyword>
<name>A0A1G8K0I9_9RHOO</name>
<keyword evidence="10" id="KW-1185">Reference proteome</keyword>
<dbReference type="OrthoDB" id="9796052at2"/>
<feature type="transmembrane region" description="Helical" evidence="7">
    <location>
        <begin position="227"/>
        <end position="245"/>
    </location>
</feature>
<evidence type="ECO:0000313" key="10">
    <source>
        <dbReference type="Proteomes" id="UP000198607"/>
    </source>
</evidence>
<feature type="transmembrane region" description="Helical" evidence="7">
    <location>
        <begin position="316"/>
        <end position="333"/>
    </location>
</feature>
<dbReference type="InterPro" id="IPR010656">
    <property type="entry name" value="DctM"/>
</dbReference>
<dbReference type="GO" id="GO:0022857">
    <property type="term" value="F:transmembrane transporter activity"/>
    <property type="evidence" value="ECO:0007669"/>
    <property type="project" value="UniProtKB-UniRule"/>
</dbReference>
<evidence type="ECO:0000259" key="8">
    <source>
        <dbReference type="Pfam" id="PF06808"/>
    </source>
</evidence>